<feature type="region of interest" description="Disordered" evidence="7">
    <location>
        <begin position="114"/>
        <end position="141"/>
    </location>
</feature>
<dbReference type="InterPro" id="IPR040397">
    <property type="entry name" value="SWAP"/>
</dbReference>
<dbReference type="Gene3D" id="1.10.10.790">
    <property type="entry name" value="Surp module"/>
    <property type="match status" value="2"/>
</dbReference>
<dbReference type="Proteomes" id="UP000887575">
    <property type="component" value="Unassembled WGS sequence"/>
</dbReference>
<dbReference type="InterPro" id="IPR019147">
    <property type="entry name" value="SWAP_N_domain"/>
</dbReference>
<dbReference type="SUPFAM" id="SSF109905">
    <property type="entry name" value="Surp module (SWAP domain)"/>
    <property type="match status" value="2"/>
</dbReference>
<dbReference type="WBParaSite" id="MBELARI_LOCUS10652">
    <property type="protein sequence ID" value="MBELARI_LOCUS10652"/>
    <property type="gene ID" value="MBELARI_LOCUS10652"/>
</dbReference>
<feature type="region of interest" description="Disordered" evidence="7">
    <location>
        <begin position="473"/>
        <end position="492"/>
    </location>
</feature>
<feature type="region of interest" description="Disordered" evidence="7">
    <location>
        <begin position="671"/>
        <end position="737"/>
    </location>
</feature>
<keyword evidence="3" id="KW-0694">RNA-binding</keyword>
<dbReference type="GO" id="GO:0003723">
    <property type="term" value="F:RNA binding"/>
    <property type="evidence" value="ECO:0007669"/>
    <property type="project" value="UniProtKB-KW"/>
</dbReference>
<feature type="region of interest" description="Disordered" evidence="7">
    <location>
        <begin position="530"/>
        <end position="563"/>
    </location>
</feature>
<evidence type="ECO:0000256" key="6">
    <source>
        <dbReference type="ARBA" id="ARBA00023187"/>
    </source>
</evidence>
<dbReference type="AlphaFoldDB" id="A0AAF3E9S1"/>
<feature type="compositionally biased region" description="Low complexity" evidence="7">
    <location>
        <begin position="229"/>
        <end position="239"/>
    </location>
</feature>
<keyword evidence="6" id="KW-0508">mRNA splicing</keyword>
<evidence type="ECO:0000256" key="5">
    <source>
        <dbReference type="ARBA" id="ARBA00023163"/>
    </source>
</evidence>
<evidence type="ECO:0000313" key="10">
    <source>
        <dbReference type="WBParaSite" id="MBELARI_LOCUS10652"/>
    </source>
</evidence>
<feature type="compositionally biased region" description="Polar residues" evidence="7">
    <location>
        <begin position="535"/>
        <end position="552"/>
    </location>
</feature>
<keyword evidence="9" id="KW-1185">Reference proteome</keyword>
<dbReference type="Pfam" id="PF01805">
    <property type="entry name" value="Surp"/>
    <property type="match status" value="2"/>
</dbReference>
<feature type="compositionally biased region" description="Polar residues" evidence="7">
    <location>
        <begin position="622"/>
        <end position="637"/>
    </location>
</feature>
<dbReference type="SMART" id="SM00648">
    <property type="entry name" value="SWAP"/>
    <property type="match status" value="2"/>
</dbReference>
<feature type="compositionally biased region" description="Low complexity" evidence="7">
    <location>
        <begin position="671"/>
        <end position="681"/>
    </location>
</feature>
<feature type="compositionally biased region" description="Basic residues" evidence="7">
    <location>
        <begin position="695"/>
        <end position="737"/>
    </location>
</feature>
<keyword evidence="1" id="KW-0507">mRNA processing</keyword>
<dbReference type="GO" id="GO:0000395">
    <property type="term" value="P:mRNA 5'-splice site recognition"/>
    <property type="evidence" value="ECO:0007669"/>
    <property type="project" value="TreeGrafter"/>
</dbReference>
<proteinExistence type="predicted"/>
<organism evidence="9 10">
    <name type="scientific">Mesorhabditis belari</name>
    <dbReference type="NCBI Taxonomy" id="2138241"/>
    <lineage>
        <taxon>Eukaryota</taxon>
        <taxon>Metazoa</taxon>
        <taxon>Ecdysozoa</taxon>
        <taxon>Nematoda</taxon>
        <taxon>Chromadorea</taxon>
        <taxon>Rhabditida</taxon>
        <taxon>Rhabditina</taxon>
        <taxon>Rhabditomorpha</taxon>
        <taxon>Rhabditoidea</taxon>
        <taxon>Rhabditidae</taxon>
        <taxon>Mesorhabditinae</taxon>
        <taxon>Mesorhabditis</taxon>
    </lineage>
</organism>
<dbReference type="PROSITE" id="PS50128">
    <property type="entry name" value="SURP"/>
    <property type="match status" value="2"/>
</dbReference>
<keyword evidence="4" id="KW-0805">Transcription regulation</keyword>
<feature type="domain" description="SURP motif" evidence="8">
    <location>
        <begin position="384"/>
        <end position="430"/>
    </location>
</feature>
<feature type="region of interest" description="Disordered" evidence="7">
    <location>
        <begin position="614"/>
        <end position="644"/>
    </location>
</feature>
<feature type="compositionally biased region" description="Basic and acidic residues" evidence="7">
    <location>
        <begin position="587"/>
        <end position="602"/>
    </location>
</feature>
<evidence type="ECO:0000256" key="2">
    <source>
        <dbReference type="ARBA" id="ARBA00022737"/>
    </source>
</evidence>
<keyword evidence="2" id="KW-0677">Repeat</keyword>
<evidence type="ECO:0000256" key="3">
    <source>
        <dbReference type="ARBA" id="ARBA00022884"/>
    </source>
</evidence>
<feature type="compositionally biased region" description="Basic residues" evidence="7">
    <location>
        <begin position="277"/>
        <end position="288"/>
    </location>
</feature>
<feature type="compositionally biased region" description="Acidic residues" evidence="7">
    <location>
        <begin position="118"/>
        <end position="135"/>
    </location>
</feature>
<accession>A0AAF3E9S1</accession>
<sequence length="737" mass="84386">MTHEQNNDDELCVFGYGSKIYSKDEHFQRIAEERHLCNWLDTDIRTDRMLLHSITDVHKDPYPGSPECPSEAMEEEMCEAERYREMNPLVDENRSDKKRAEVAFSYDNQAIEPKKEEVIEEVDDSGSDSETEPFETPEGVKLPMGLQCPPNQKLNHIILRTAGFVVEKGVQMEIVIKAKQRNNLEQFGFLEFDDGLNPYYKYMMKMIREKKYTVPDFEKQKKLKKKASNKNSTKSSSNNAHIKAEPSTSDDSGSESDYELHPLLMASMNKSPENKSKHLNHPHKKPTRKSNDEIDAFEYEMDKSNNMYTSLFKSLAGLKGHKEESEASPEVRRSPTLIKEEHGDLQQAAPDVEFQKWWSWFYSCPCPISHPAQIVTPSPDVMQLIDNWAQYVAKHGAEGEKLLREQHISSDANFKTLKFLTSDSPFHSYYQQKVQAFQRSFGIYPPAIEIGLVKTDMVSTSIQDAMNNLMNEIETSAPPPSLNRKQRRRLQDAPRVYASVPIQIIDPIATTKQSASQAAEFSSVSLRFTPRKFDSPTTSQNSDNEPTTTNSKIVIPPAPLPPILQNDIQLERKEKARLFMEKILKEKQQKRKQEQKGRESPKLESNLAILIESGNDKERTEQIASASDQQLSTNGTQIPEILDPINDKNSKEYIESLINKKLNNLLSSTAATSTSKSASASGETKANNGSTEERKHRKSSKKKRSRSRSRSHTKSKRRRRSRSRSRSRDRRDSRRYR</sequence>
<dbReference type="PANTHER" id="PTHR13161">
    <property type="entry name" value="SPLICING FACTOR SUPPRESSOR OF WHITE APRICOT"/>
    <property type="match status" value="1"/>
</dbReference>
<feature type="domain" description="SURP motif" evidence="8">
    <location>
        <begin position="157"/>
        <end position="200"/>
    </location>
</feature>
<reference evidence="10" key="1">
    <citation type="submission" date="2024-02" db="UniProtKB">
        <authorList>
            <consortium name="WormBaseParasite"/>
        </authorList>
    </citation>
    <scope>IDENTIFICATION</scope>
</reference>
<evidence type="ECO:0000313" key="9">
    <source>
        <dbReference type="Proteomes" id="UP000887575"/>
    </source>
</evidence>
<dbReference type="InterPro" id="IPR000061">
    <property type="entry name" value="Surp"/>
</dbReference>
<feature type="region of interest" description="Disordered" evidence="7">
    <location>
        <begin position="587"/>
        <end position="606"/>
    </location>
</feature>
<keyword evidence="5" id="KW-0804">Transcription</keyword>
<feature type="region of interest" description="Disordered" evidence="7">
    <location>
        <begin position="270"/>
        <end position="293"/>
    </location>
</feature>
<evidence type="ECO:0000259" key="8">
    <source>
        <dbReference type="PROSITE" id="PS50128"/>
    </source>
</evidence>
<dbReference type="Pfam" id="PF09750">
    <property type="entry name" value="DRY_EERY"/>
    <property type="match status" value="1"/>
</dbReference>
<feature type="region of interest" description="Disordered" evidence="7">
    <location>
        <begin position="218"/>
        <end position="257"/>
    </location>
</feature>
<protein>
    <submittedName>
        <fullName evidence="10">SURP motif domain-containing protein</fullName>
    </submittedName>
</protein>
<evidence type="ECO:0000256" key="7">
    <source>
        <dbReference type="SAM" id="MobiDB-lite"/>
    </source>
</evidence>
<evidence type="ECO:0000256" key="1">
    <source>
        <dbReference type="ARBA" id="ARBA00022664"/>
    </source>
</evidence>
<dbReference type="PANTHER" id="PTHR13161:SF15">
    <property type="entry name" value="SPLICING FACTOR, SUPPRESSOR OF WHITE-APRICOT HOMOLOG"/>
    <property type="match status" value="1"/>
</dbReference>
<name>A0AAF3E9S1_9BILA</name>
<evidence type="ECO:0000256" key="4">
    <source>
        <dbReference type="ARBA" id="ARBA00023015"/>
    </source>
</evidence>
<dbReference type="InterPro" id="IPR035967">
    <property type="entry name" value="SWAP/Surp_sf"/>
</dbReference>
<dbReference type="SMART" id="SM01141">
    <property type="entry name" value="DRY_EERY"/>
    <property type="match status" value="1"/>
</dbReference>